<organism evidence="2 3">
    <name type="scientific">Amycolatopsis minnesotensis</name>
    <dbReference type="NCBI Taxonomy" id="337894"/>
    <lineage>
        <taxon>Bacteria</taxon>
        <taxon>Bacillati</taxon>
        <taxon>Actinomycetota</taxon>
        <taxon>Actinomycetes</taxon>
        <taxon>Pseudonocardiales</taxon>
        <taxon>Pseudonocardiaceae</taxon>
        <taxon>Amycolatopsis</taxon>
    </lineage>
</organism>
<gene>
    <name evidence="2" type="ORF">GCM10009754_31020</name>
</gene>
<keyword evidence="3" id="KW-1185">Reference proteome</keyword>
<accession>A0ABP5C8Q4</accession>
<protein>
    <submittedName>
        <fullName evidence="2">Uncharacterized protein</fullName>
    </submittedName>
</protein>
<evidence type="ECO:0000256" key="1">
    <source>
        <dbReference type="SAM" id="Phobius"/>
    </source>
</evidence>
<evidence type="ECO:0000313" key="3">
    <source>
        <dbReference type="Proteomes" id="UP001501116"/>
    </source>
</evidence>
<feature type="transmembrane region" description="Helical" evidence="1">
    <location>
        <begin position="60"/>
        <end position="78"/>
    </location>
</feature>
<keyword evidence="1" id="KW-1133">Transmembrane helix</keyword>
<sequence>MNERDERSQAAEALATVRTQQERTRRAARLPWWASLAVFVLCAGATAANDFVTVSGAKMVALVIVAVLVVTLAVTFASGSAPLNRLRGVRPREAFEPRAFGAVAAVGGVGAWLIFQYGTEFTHDIANAAGLPQYPNTVAGVLYGAAFTALFALGRFLLAKSQRGQTG</sequence>
<feature type="transmembrane region" description="Helical" evidence="1">
    <location>
        <begin position="30"/>
        <end position="48"/>
    </location>
</feature>
<feature type="transmembrane region" description="Helical" evidence="1">
    <location>
        <begin position="99"/>
        <end position="118"/>
    </location>
</feature>
<proteinExistence type="predicted"/>
<dbReference type="EMBL" id="BAAANN010000011">
    <property type="protein sequence ID" value="GAA1958505.1"/>
    <property type="molecule type" value="Genomic_DNA"/>
</dbReference>
<keyword evidence="1" id="KW-0812">Transmembrane</keyword>
<keyword evidence="1" id="KW-0472">Membrane</keyword>
<feature type="transmembrane region" description="Helical" evidence="1">
    <location>
        <begin position="138"/>
        <end position="158"/>
    </location>
</feature>
<name>A0ABP5C8Q4_9PSEU</name>
<dbReference type="RefSeq" id="WP_344418221.1">
    <property type="nucleotide sequence ID" value="NZ_BAAANN010000011.1"/>
</dbReference>
<evidence type="ECO:0000313" key="2">
    <source>
        <dbReference type="EMBL" id="GAA1958505.1"/>
    </source>
</evidence>
<dbReference type="Proteomes" id="UP001501116">
    <property type="component" value="Unassembled WGS sequence"/>
</dbReference>
<comment type="caution">
    <text evidence="2">The sequence shown here is derived from an EMBL/GenBank/DDBJ whole genome shotgun (WGS) entry which is preliminary data.</text>
</comment>
<reference evidence="3" key="1">
    <citation type="journal article" date="2019" name="Int. J. Syst. Evol. Microbiol.">
        <title>The Global Catalogue of Microorganisms (GCM) 10K type strain sequencing project: providing services to taxonomists for standard genome sequencing and annotation.</title>
        <authorList>
            <consortium name="The Broad Institute Genomics Platform"/>
            <consortium name="The Broad Institute Genome Sequencing Center for Infectious Disease"/>
            <person name="Wu L."/>
            <person name="Ma J."/>
        </authorList>
    </citation>
    <scope>NUCLEOTIDE SEQUENCE [LARGE SCALE GENOMIC DNA]</scope>
    <source>
        <strain evidence="3">JCM 14545</strain>
    </source>
</reference>